<dbReference type="PANTHER" id="PTHR35145">
    <property type="entry name" value="CYTOPLASMIC PROTEIN-RELATED"/>
    <property type="match status" value="1"/>
</dbReference>
<proteinExistence type="predicted"/>
<evidence type="ECO:0000313" key="1">
    <source>
        <dbReference type="EMBL" id="MPM28054.1"/>
    </source>
</evidence>
<dbReference type="PANTHER" id="PTHR35145:SF1">
    <property type="entry name" value="CYTOPLASMIC PROTEIN"/>
    <property type="match status" value="1"/>
</dbReference>
<dbReference type="EMBL" id="VSSQ01005150">
    <property type="protein sequence ID" value="MPM28054.1"/>
    <property type="molecule type" value="Genomic_DNA"/>
</dbReference>
<dbReference type="Pfam" id="PF04237">
    <property type="entry name" value="YjbR"/>
    <property type="match status" value="1"/>
</dbReference>
<protein>
    <recommendedName>
        <fullName evidence="2">MmcQ-like protein</fullName>
    </recommendedName>
</protein>
<reference evidence="1" key="1">
    <citation type="submission" date="2019-08" db="EMBL/GenBank/DDBJ databases">
        <authorList>
            <person name="Kucharzyk K."/>
            <person name="Murdoch R.W."/>
            <person name="Higgins S."/>
            <person name="Loffler F."/>
        </authorList>
    </citation>
    <scope>NUCLEOTIDE SEQUENCE</scope>
</reference>
<sequence length="135" mass="15851">MSIGYLPYAIINQEYMNIEELYDYCLSIPGAEVTTPFDDVTLVMKVCDKMFALIPLDADRLSVALKCEPEKAVRLREEYRCVEPAFHMNKTYWNTIYITGEMPDEELKIWIRHSVEEVIKKLPKIKQKEYYGSVE</sequence>
<comment type="caution">
    <text evidence="1">The sequence shown here is derived from an EMBL/GenBank/DDBJ whole genome shotgun (WGS) entry which is preliminary data.</text>
</comment>
<accession>A0A644YPM6</accession>
<dbReference type="InterPro" id="IPR007351">
    <property type="entry name" value="YjbR"/>
</dbReference>
<name>A0A644YPM6_9ZZZZ</name>
<dbReference type="SUPFAM" id="SSF142906">
    <property type="entry name" value="YjbR-like"/>
    <property type="match status" value="1"/>
</dbReference>
<dbReference type="AlphaFoldDB" id="A0A644YPM6"/>
<organism evidence="1">
    <name type="scientific">bioreactor metagenome</name>
    <dbReference type="NCBI Taxonomy" id="1076179"/>
    <lineage>
        <taxon>unclassified sequences</taxon>
        <taxon>metagenomes</taxon>
        <taxon>ecological metagenomes</taxon>
    </lineage>
</organism>
<evidence type="ECO:0008006" key="2">
    <source>
        <dbReference type="Google" id="ProtNLM"/>
    </source>
</evidence>
<gene>
    <name evidence="1" type="primary">yjbR_7</name>
    <name evidence="1" type="ORF">SDC9_74571</name>
</gene>
<dbReference type="InterPro" id="IPR058532">
    <property type="entry name" value="YjbR/MT2646/Rv2570-like"/>
</dbReference>
<dbReference type="Gene3D" id="3.90.1150.30">
    <property type="match status" value="1"/>
</dbReference>
<dbReference type="InterPro" id="IPR038056">
    <property type="entry name" value="YjbR-like_sf"/>
</dbReference>